<dbReference type="InterPro" id="IPR051209">
    <property type="entry name" value="FAD-bind_Monooxygenase_sf"/>
</dbReference>
<dbReference type="RefSeq" id="WP_084476040.1">
    <property type="nucleotide sequence ID" value="NZ_SNXK01000007.1"/>
</dbReference>
<reference evidence="2 3" key="1">
    <citation type="submission" date="2019-03" db="EMBL/GenBank/DDBJ databases">
        <title>Genomic Encyclopedia of Type Strains, Phase IV (KMG-IV): sequencing the most valuable type-strain genomes for metagenomic binning, comparative biology and taxonomic classification.</title>
        <authorList>
            <person name="Goeker M."/>
        </authorList>
    </citation>
    <scope>NUCLEOTIDE SEQUENCE [LARGE SCALE GENOMIC DNA]</scope>
    <source>
        <strain evidence="2 3">DSM 44496</strain>
    </source>
</reference>
<proteinExistence type="predicted"/>
<comment type="caution">
    <text evidence="2">The sequence shown here is derived from an EMBL/GenBank/DDBJ whole genome shotgun (WGS) entry which is preliminary data.</text>
</comment>
<keyword evidence="3" id="KW-1185">Reference proteome</keyword>
<sequence>MTGHGVEYEVVVVGAGFGGLTMAWELQEAGVRNFLILEEGPEVGGVWRENTYPGCSCDVPAHLYSLAFDPYRDPRVRYPDAQAILSYLGAVADRHGLRPHLRCDTAVVGADYRDADRTWSLTTSAGDQIRTRAVVWAVGQLHRPAVAQLRGADTFGGPMFHSARWDHTADLTGHIAVVGTGSSAAQMIPELARTASSVTVYQRSPSWVLPKPAASFGTMSRWALTHIPGLHGLYRAGLYRAADLVLAPTTHAGWTAKSLELVAREHLRRQVRDPELRRKLTPEHRIGEKRILIDSGYYRALTEPHVELVTDPIDRIVPDGIRTVDGIERRADLIVLATGFRAREFLDGVRVRGRGGVELHDRWRTEGRPTAFYGLAVPGFPNLYLIAGPHSFTPTNSNPAVKQHQVRYIMRCLALSARLREPIEVTEQAMATYLDHLDDALDRTVWRVGNATTWWKTADGTVTNAWPGTVAAFGKALAGNNPALSFTVPNAQTRLPGGPQPRPHDEPCRTG</sequence>
<dbReference type="Gene3D" id="3.50.50.60">
    <property type="entry name" value="FAD/NAD(P)-binding domain"/>
    <property type="match status" value="2"/>
</dbReference>
<protein>
    <submittedName>
        <fullName evidence="2">Cation diffusion facilitator CzcD-associated flavoprotein CzcO</fullName>
    </submittedName>
</protein>
<feature type="region of interest" description="Disordered" evidence="1">
    <location>
        <begin position="488"/>
        <end position="511"/>
    </location>
</feature>
<dbReference type="PANTHER" id="PTHR42877">
    <property type="entry name" value="L-ORNITHINE N(5)-MONOOXYGENASE-RELATED"/>
    <property type="match status" value="1"/>
</dbReference>
<organism evidence="2 3">
    <name type="scientific">Nocardia ignorata</name>
    <dbReference type="NCBI Taxonomy" id="145285"/>
    <lineage>
        <taxon>Bacteria</taxon>
        <taxon>Bacillati</taxon>
        <taxon>Actinomycetota</taxon>
        <taxon>Actinomycetes</taxon>
        <taxon>Mycobacteriales</taxon>
        <taxon>Nocardiaceae</taxon>
        <taxon>Nocardia</taxon>
    </lineage>
</organism>
<feature type="compositionally biased region" description="Basic and acidic residues" evidence="1">
    <location>
        <begin position="502"/>
        <end position="511"/>
    </location>
</feature>
<dbReference type="Proteomes" id="UP000295087">
    <property type="component" value="Unassembled WGS sequence"/>
</dbReference>
<evidence type="ECO:0000313" key="3">
    <source>
        <dbReference type="Proteomes" id="UP000295087"/>
    </source>
</evidence>
<name>A0A4R6P4R7_NOCIG</name>
<dbReference type="PRINTS" id="PR00411">
    <property type="entry name" value="PNDRDTASEI"/>
</dbReference>
<dbReference type="EMBL" id="SNXK01000007">
    <property type="protein sequence ID" value="TDP32010.1"/>
    <property type="molecule type" value="Genomic_DNA"/>
</dbReference>
<accession>A0A4R6P4R7</accession>
<evidence type="ECO:0000256" key="1">
    <source>
        <dbReference type="SAM" id="MobiDB-lite"/>
    </source>
</evidence>
<dbReference type="Pfam" id="PF13738">
    <property type="entry name" value="Pyr_redox_3"/>
    <property type="match status" value="1"/>
</dbReference>
<dbReference type="InterPro" id="IPR036188">
    <property type="entry name" value="FAD/NAD-bd_sf"/>
</dbReference>
<evidence type="ECO:0000313" key="2">
    <source>
        <dbReference type="EMBL" id="TDP32010.1"/>
    </source>
</evidence>
<dbReference type="PANTHER" id="PTHR42877:SF4">
    <property type="entry name" value="FAD_NAD(P)-BINDING DOMAIN-CONTAINING PROTEIN-RELATED"/>
    <property type="match status" value="1"/>
</dbReference>
<dbReference type="SUPFAM" id="SSF51905">
    <property type="entry name" value="FAD/NAD(P)-binding domain"/>
    <property type="match status" value="1"/>
</dbReference>
<gene>
    <name evidence="2" type="ORF">DFR75_107235</name>
</gene>
<dbReference type="AlphaFoldDB" id="A0A4R6P4R7"/>